<dbReference type="SUPFAM" id="SSF55804">
    <property type="entry name" value="Phoshotransferase/anion transport protein"/>
    <property type="match status" value="1"/>
</dbReference>
<feature type="domain" description="PTS EIIB type-2" evidence="6">
    <location>
        <begin position="396"/>
        <end position="486"/>
    </location>
</feature>
<dbReference type="AlphaFoldDB" id="A0A069A537"/>
<evidence type="ECO:0000313" key="8">
    <source>
        <dbReference type="EMBL" id="CDS83106.1"/>
    </source>
</evidence>
<dbReference type="InterPro" id="IPR050661">
    <property type="entry name" value="BglG_antiterminators"/>
</dbReference>
<dbReference type="PANTHER" id="PTHR30185">
    <property type="entry name" value="CRYPTIC BETA-GLUCOSIDE BGL OPERON ANTITERMINATOR"/>
    <property type="match status" value="1"/>
</dbReference>
<dbReference type="PROSITE" id="PS51372">
    <property type="entry name" value="PRD_2"/>
    <property type="match status" value="1"/>
</dbReference>
<dbReference type="InterPro" id="IPR013011">
    <property type="entry name" value="PTS_EIIB_2"/>
</dbReference>
<dbReference type="CDD" id="cd05568">
    <property type="entry name" value="PTS_IIB_bgl_like"/>
    <property type="match status" value="1"/>
</dbReference>
<accession>A0A069A537</accession>
<dbReference type="Gene3D" id="1.10.1790.10">
    <property type="entry name" value="PRD domain"/>
    <property type="match status" value="1"/>
</dbReference>
<sequence length="676" mass="78902">MISGRMLLIMNFLKGKNKTSYKDISKQLSIEERKVRYDINNLNIVLRSLNKSVIQKMNKGVLIIPDDFQVVCINNNEYVFSLTERVSIMKIISMFKIDNLNLEKLSKEFQVSRSSIKNDLNVLSSELERNQITITYDKAFKISGEEDIIYKQRLNILKSYSYLFGKEKSDLSVFEKYLVNVIEKIFKGIYLIDIYNWSMNLLLQMGWTLNDESFTWYVSNIFLFTWYIHSDEKHPLESASLSEPCFENKFDQEFETIIQKKLTKEQIFLLKSFVFFTNKYASLNEDMDLISTEIIVQDLIYNMSEILEISFKEDMILYKGLLNHIAPLIERIKQNIQIYEELLHVIPDKYQYVLEATKVSIQKNRVLSQIKNENETILLAIHFLGSIHRNERNNYKNILLVCGFGYGVIAMLKDSLVNDYQINIVESIPSYKLQDYKDWESIDFIITTSKIVIDLPKTIIEINPFLQEEDYLKFEEKGIKRKNVLTNYMSIKKRLDFLEEDAQKRVLSIICQELGYSDERILFRQLNLSDLIGIDTIRIIDGDMKWEDAVKFSSNILANCDFVSAQYAENIIDILKNVGFYAVKDNEFALLHGNDSSLVKVSSISLLICKEAVSFGDKKVKIIFCLASRDKKEQIPAIINLTKMVYKTNFIAMLESAKTKEEAEVLIHKYEKEVTV</sequence>
<evidence type="ECO:0000256" key="2">
    <source>
        <dbReference type="ARBA" id="ARBA00023015"/>
    </source>
</evidence>
<keyword evidence="2" id="KW-0805">Transcription regulation</keyword>
<dbReference type="InterPro" id="IPR036634">
    <property type="entry name" value="PRD_sf"/>
</dbReference>
<protein>
    <submittedName>
        <fullName evidence="9">PRD domain protein</fullName>
    </submittedName>
    <submittedName>
        <fullName evidence="8">Transcription antiterminator, PTS operon regulator</fullName>
    </submittedName>
</protein>
<dbReference type="Pfam" id="PF05043">
    <property type="entry name" value="Mga"/>
    <property type="match status" value="1"/>
</dbReference>
<dbReference type="Gene3D" id="3.40.930.10">
    <property type="entry name" value="Mannitol-specific EII, Chain A"/>
    <property type="match status" value="1"/>
</dbReference>
<dbReference type="InterPro" id="IPR016152">
    <property type="entry name" value="PTrfase/Anion_transptr"/>
</dbReference>
<feature type="domain" description="PRD" evidence="7">
    <location>
        <begin position="287"/>
        <end position="393"/>
    </location>
</feature>
<dbReference type="InterPro" id="IPR007737">
    <property type="entry name" value="Mga_HTH"/>
</dbReference>
<dbReference type="GO" id="GO:0008982">
    <property type="term" value="F:protein-N(PI)-phosphohistidine-sugar phosphotransferase activity"/>
    <property type="evidence" value="ECO:0007669"/>
    <property type="project" value="InterPro"/>
</dbReference>
<dbReference type="InterPro" id="IPR002178">
    <property type="entry name" value="PTS_EIIA_type-2_dom"/>
</dbReference>
<evidence type="ECO:0000256" key="4">
    <source>
        <dbReference type="ARBA" id="ARBA00023163"/>
    </source>
</evidence>
<keyword evidence="1" id="KW-0677">Repeat</keyword>
<dbReference type="PROSITE" id="PS51099">
    <property type="entry name" value="PTS_EIIB_TYPE_2"/>
    <property type="match status" value="1"/>
</dbReference>
<keyword evidence="3" id="KW-0010">Activator</keyword>
<dbReference type="RefSeq" id="WP_021390004.1">
    <property type="nucleotide sequence ID" value="NZ_BBYB01000032.1"/>
</dbReference>
<name>A0A069A537_CLODI</name>
<proteinExistence type="predicted"/>
<dbReference type="Pfam" id="PF00359">
    <property type="entry name" value="PTS_EIIA_2"/>
    <property type="match status" value="1"/>
</dbReference>
<evidence type="ECO:0000256" key="1">
    <source>
        <dbReference type="ARBA" id="ARBA00022737"/>
    </source>
</evidence>
<evidence type="ECO:0000259" key="6">
    <source>
        <dbReference type="PROSITE" id="PS51099"/>
    </source>
</evidence>
<dbReference type="SUPFAM" id="SSF63520">
    <property type="entry name" value="PTS-regulatory domain, PRD"/>
    <property type="match status" value="1"/>
</dbReference>
<dbReference type="GO" id="GO:0009401">
    <property type="term" value="P:phosphoenolpyruvate-dependent sugar phosphotransferase system"/>
    <property type="evidence" value="ECO:0007669"/>
    <property type="project" value="InterPro"/>
</dbReference>
<evidence type="ECO:0000313" key="9">
    <source>
        <dbReference type="EMBL" id="CDS83251.1"/>
    </source>
</evidence>
<dbReference type="Gene3D" id="3.40.50.2300">
    <property type="match status" value="1"/>
</dbReference>
<evidence type="ECO:0000256" key="3">
    <source>
        <dbReference type="ARBA" id="ARBA00023159"/>
    </source>
</evidence>
<dbReference type="Pfam" id="PF00874">
    <property type="entry name" value="PRD"/>
    <property type="match status" value="1"/>
</dbReference>
<evidence type="ECO:0000259" key="7">
    <source>
        <dbReference type="PROSITE" id="PS51372"/>
    </source>
</evidence>
<dbReference type="PROSITE" id="PS51094">
    <property type="entry name" value="PTS_EIIA_TYPE_2"/>
    <property type="match status" value="1"/>
</dbReference>
<dbReference type="EMBL" id="LK932861">
    <property type="protein sequence ID" value="CDS98108.1"/>
    <property type="molecule type" value="Genomic_DNA"/>
</dbReference>
<feature type="domain" description="PTS EIIA type-2" evidence="5">
    <location>
        <begin position="530"/>
        <end position="670"/>
    </location>
</feature>
<gene>
    <name evidence="10" type="ORF">BN1095_210109</name>
    <name evidence="8" type="ORF">BN1096_160102</name>
    <name evidence="9" type="ORF">BN1097_140104</name>
</gene>
<evidence type="ECO:0000259" key="5">
    <source>
        <dbReference type="PROSITE" id="PS51094"/>
    </source>
</evidence>
<reference evidence="9" key="1">
    <citation type="submission" date="2014-07" db="EMBL/GenBank/DDBJ databases">
        <authorList>
            <person name="Monot Marc"/>
        </authorList>
    </citation>
    <scope>NUCLEOTIDE SEQUENCE</scope>
    <source>
        <strain evidence="10">7032989</strain>
        <strain evidence="9">7032994</strain>
    </source>
</reference>
<evidence type="ECO:0000313" key="10">
    <source>
        <dbReference type="EMBL" id="CDS98108.1"/>
    </source>
</evidence>
<dbReference type="GO" id="GO:0006355">
    <property type="term" value="P:regulation of DNA-templated transcription"/>
    <property type="evidence" value="ECO:0007669"/>
    <property type="project" value="InterPro"/>
</dbReference>
<dbReference type="PANTHER" id="PTHR30185:SF12">
    <property type="entry name" value="TRANSCRIPTIONAL REGULATOR MANR"/>
    <property type="match status" value="1"/>
</dbReference>
<dbReference type="InterPro" id="IPR011608">
    <property type="entry name" value="PRD"/>
</dbReference>
<dbReference type="EMBL" id="LK932347">
    <property type="protein sequence ID" value="CDS83251.1"/>
    <property type="molecule type" value="Genomic_DNA"/>
</dbReference>
<keyword evidence="4" id="KW-0804">Transcription</keyword>
<organism evidence="9">
    <name type="scientific">Clostridioides difficile</name>
    <name type="common">Peptoclostridium difficile</name>
    <dbReference type="NCBI Taxonomy" id="1496"/>
    <lineage>
        <taxon>Bacteria</taxon>
        <taxon>Bacillati</taxon>
        <taxon>Bacillota</taxon>
        <taxon>Clostridia</taxon>
        <taxon>Peptostreptococcales</taxon>
        <taxon>Peptostreptococcaceae</taxon>
        <taxon>Clostridioides</taxon>
    </lineage>
</organism>
<dbReference type="EMBL" id="LK932465">
    <property type="protein sequence ID" value="CDS83106.1"/>
    <property type="molecule type" value="Genomic_DNA"/>
</dbReference>